<reference evidence="2 3" key="1">
    <citation type="journal article" date="2018" name="Nat. Ecol. Evol.">
        <title>Pezizomycetes genomes reveal the molecular basis of ectomycorrhizal truffle lifestyle.</title>
        <authorList>
            <person name="Murat C."/>
            <person name="Payen T."/>
            <person name="Noel B."/>
            <person name="Kuo A."/>
            <person name="Morin E."/>
            <person name="Chen J."/>
            <person name="Kohler A."/>
            <person name="Krizsan K."/>
            <person name="Balestrini R."/>
            <person name="Da Silva C."/>
            <person name="Montanini B."/>
            <person name="Hainaut M."/>
            <person name="Levati E."/>
            <person name="Barry K.W."/>
            <person name="Belfiori B."/>
            <person name="Cichocki N."/>
            <person name="Clum A."/>
            <person name="Dockter R.B."/>
            <person name="Fauchery L."/>
            <person name="Guy J."/>
            <person name="Iotti M."/>
            <person name="Le Tacon F."/>
            <person name="Lindquist E.A."/>
            <person name="Lipzen A."/>
            <person name="Malagnac F."/>
            <person name="Mello A."/>
            <person name="Molinier V."/>
            <person name="Miyauchi S."/>
            <person name="Poulain J."/>
            <person name="Riccioni C."/>
            <person name="Rubini A."/>
            <person name="Sitrit Y."/>
            <person name="Splivallo R."/>
            <person name="Traeger S."/>
            <person name="Wang M."/>
            <person name="Zifcakova L."/>
            <person name="Wipf D."/>
            <person name="Zambonelli A."/>
            <person name="Paolocci F."/>
            <person name="Nowrousian M."/>
            <person name="Ottonello S."/>
            <person name="Baldrian P."/>
            <person name="Spatafora J.W."/>
            <person name="Henrissat B."/>
            <person name="Nagy L.G."/>
            <person name="Aury J.M."/>
            <person name="Wincker P."/>
            <person name="Grigoriev I.V."/>
            <person name="Bonfante P."/>
            <person name="Martin F.M."/>
        </authorList>
    </citation>
    <scope>NUCLEOTIDE SEQUENCE [LARGE SCALE GENOMIC DNA]</scope>
    <source>
        <strain evidence="2 3">120613-1</strain>
    </source>
</reference>
<feature type="compositionally biased region" description="Gly residues" evidence="1">
    <location>
        <begin position="109"/>
        <end position="118"/>
    </location>
</feature>
<proteinExistence type="predicted"/>
<feature type="compositionally biased region" description="Low complexity" evidence="1">
    <location>
        <begin position="194"/>
        <end position="207"/>
    </location>
</feature>
<protein>
    <submittedName>
        <fullName evidence="2">Uncharacterized protein</fullName>
    </submittedName>
</protein>
<evidence type="ECO:0000256" key="1">
    <source>
        <dbReference type="SAM" id="MobiDB-lite"/>
    </source>
</evidence>
<organism evidence="2 3">
    <name type="scientific">Choiromyces venosus 120613-1</name>
    <dbReference type="NCBI Taxonomy" id="1336337"/>
    <lineage>
        <taxon>Eukaryota</taxon>
        <taxon>Fungi</taxon>
        <taxon>Dikarya</taxon>
        <taxon>Ascomycota</taxon>
        <taxon>Pezizomycotina</taxon>
        <taxon>Pezizomycetes</taxon>
        <taxon>Pezizales</taxon>
        <taxon>Tuberaceae</taxon>
        <taxon>Choiromyces</taxon>
    </lineage>
</organism>
<gene>
    <name evidence="2" type="ORF">L873DRAFT_1840193</name>
</gene>
<accession>A0A3N4K3X4</accession>
<feature type="region of interest" description="Disordered" evidence="1">
    <location>
        <begin position="409"/>
        <end position="546"/>
    </location>
</feature>
<feature type="region of interest" description="Disordered" evidence="1">
    <location>
        <begin position="109"/>
        <end position="283"/>
    </location>
</feature>
<dbReference type="AlphaFoldDB" id="A0A3N4K3X4"/>
<feature type="compositionally biased region" description="Low complexity" evidence="1">
    <location>
        <begin position="471"/>
        <end position="480"/>
    </location>
</feature>
<keyword evidence="3" id="KW-1185">Reference proteome</keyword>
<evidence type="ECO:0000313" key="2">
    <source>
        <dbReference type="EMBL" id="RPB05270.1"/>
    </source>
</evidence>
<feature type="compositionally biased region" description="Polar residues" evidence="1">
    <location>
        <begin position="257"/>
        <end position="268"/>
    </location>
</feature>
<feature type="compositionally biased region" description="Polar residues" evidence="1">
    <location>
        <begin position="301"/>
        <end position="317"/>
    </location>
</feature>
<feature type="region of interest" description="Disordered" evidence="1">
    <location>
        <begin position="301"/>
        <end position="384"/>
    </location>
</feature>
<feature type="compositionally biased region" description="Gly residues" evidence="1">
    <location>
        <begin position="181"/>
        <end position="193"/>
    </location>
</feature>
<feature type="compositionally biased region" description="Polar residues" evidence="1">
    <location>
        <begin position="327"/>
        <end position="343"/>
    </location>
</feature>
<feature type="compositionally biased region" description="Polar residues" evidence="1">
    <location>
        <begin position="212"/>
        <end position="232"/>
    </location>
</feature>
<evidence type="ECO:0000313" key="3">
    <source>
        <dbReference type="Proteomes" id="UP000276215"/>
    </source>
</evidence>
<dbReference type="EMBL" id="ML120354">
    <property type="protein sequence ID" value="RPB05270.1"/>
    <property type="molecule type" value="Genomic_DNA"/>
</dbReference>
<sequence length="546" mass="57482">MTNKSLHFHIGHFVGQYTIVWTRTRNNQLIYRQKYRTQINILWGTADTSYSLVHGRPVRPLPKRRLRSRLSDDSNAALFGPPQQPTTPLFYFPYNNYAGDQAIGGAGTSAGFGMGQHGTGDNLQDSSDEEDNSNASVSRGVGSGVSGASENTPSQPDSYEWSENTNNKKKRKIPTPANPGGNSGGNGGGGGGSHSSPGFSPTSTSTPRNRWKSSGSSQRSPLSAISTGSQGSLRRAGRRYPSSPSIETFTKRLPDGRSSSSDPVTPSKVSRRNAGAVAGVGPPKQTQFTFVCESPVSASLAFSSTGNKSTNANTPGDNSGYPKSMHTVGTQTSPSISNTNANYPPTPQQPKKKSGQARSAATSRRDYALQRRRRQEAIGGGNSNGEIWICEFCEYESIFGEAPEALMRQYEIKDRKERRKLAEKRRLLEKAKQKGKKNSGKNGSGKKGGHSNGVHHGASAGTAPPPPPPSTTDSQGTQSDNTPLASITHTPALKPQRHSQQVQTEAYLEDTNSHVSGGRGANGVGGGGGGGGGAKSGGGGAGHGSS</sequence>
<feature type="compositionally biased region" description="Low complexity" evidence="1">
    <location>
        <begin position="452"/>
        <end position="462"/>
    </location>
</feature>
<name>A0A3N4K3X4_9PEZI</name>
<feature type="compositionally biased region" description="Gly residues" evidence="1">
    <location>
        <begin position="517"/>
        <end position="546"/>
    </location>
</feature>
<dbReference type="Proteomes" id="UP000276215">
    <property type="component" value="Unassembled WGS sequence"/>
</dbReference>
<dbReference type="STRING" id="1336337.A0A3N4K3X4"/>
<feature type="compositionally biased region" description="Polar residues" evidence="1">
    <location>
        <begin position="150"/>
        <end position="165"/>
    </location>
</feature>
<dbReference type="OrthoDB" id="5396257at2759"/>